<dbReference type="PANTHER" id="PTHR43355:SF2">
    <property type="entry name" value="FLAVIN REDUCTASE (NADPH)"/>
    <property type="match status" value="1"/>
</dbReference>
<evidence type="ECO:0000259" key="1">
    <source>
        <dbReference type="Pfam" id="PF13460"/>
    </source>
</evidence>
<dbReference type="OrthoDB" id="9785372at2"/>
<dbReference type="RefSeq" id="WP_142644130.1">
    <property type="nucleotide sequence ID" value="NZ_VDGI01000029.1"/>
</dbReference>
<proteinExistence type="predicted"/>
<dbReference type="EMBL" id="VDGI01000029">
    <property type="protein sequence ID" value="TQR17319.1"/>
    <property type="molecule type" value="Genomic_DNA"/>
</dbReference>
<feature type="domain" description="NAD(P)-binding" evidence="1">
    <location>
        <begin position="7"/>
        <end position="188"/>
    </location>
</feature>
<dbReference type="GO" id="GO:0016646">
    <property type="term" value="F:oxidoreductase activity, acting on the CH-NH group of donors, NAD or NADP as acceptor"/>
    <property type="evidence" value="ECO:0007669"/>
    <property type="project" value="TreeGrafter"/>
</dbReference>
<dbReference type="PANTHER" id="PTHR43355">
    <property type="entry name" value="FLAVIN REDUCTASE (NADPH)"/>
    <property type="match status" value="1"/>
</dbReference>
<name>A0A544TIN3_9BACI</name>
<dbReference type="InterPro" id="IPR016040">
    <property type="entry name" value="NAD(P)-bd_dom"/>
</dbReference>
<evidence type="ECO:0000313" key="2">
    <source>
        <dbReference type="EMBL" id="TQR17319.1"/>
    </source>
</evidence>
<evidence type="ECO:0000313" key="3">
    <source>
        <dbReference type="Proteomes" id="UP000316626"/>
    </source>
</evidence>
<gene>
    <name evidence="2" type="ORF">FG384_18295</name>
</gene>
<dbReference type="AlphaFoldDB" id="A0A544TIN3"/>
<organism evidence="2 3">
    <name type="scientific">Psychrobacillus vulpis</name>
    <dbReference type="NCBI Taxonomy" id="2325572"/>
    <lineage>
        <taxon>Bacteria</taxon>
        <taxon>Bacillati</taxon>
        <taxon>Bacillota</taxon>
        <taxon>Bacilli</taxon>
        <taxon>Bacillales</taxon>
        <taxon>Bacillaceae</taxon>
        <taxon>Psychrobacillus</taxon>
    </lineage>
</organism>
<accession>A0A544TIN3</accession>
<dbReference type="Pfam" id="PF13460">
    <property type="entry name" value="NAD_binding_10"/>
    <property type="match status" value="1"/>
</dbReference>
<dbReference type="SUPFAM" id="SSF51735">
    <property type="entry name" value="NAD(P)-binding Rossmann-fold domains"/>
    <property type="match status" value="1"/>
</dbReference>
<comment type="caution">
    <text evidence="2">The sequence shown here is derived from an EMBL/GenBank/DDBJ whole genome shotgun (WGS) entry which is preliminary data.</text>
</comment>
<sequence>MKIALFGSTGRVGSCILNLLLQSNHEVTALVRTPEKLEPHRNLTILRGDAKERVDIERALEGTDAVVSALGTDQTTVLTDSVAHIISIMEQQKVKRIVTIGTGGILRSRESSELLRYQSTESKRKSTVAAKEHHKVYEMLNASTLDWTIVCPTYLPTGEATNAYIVERDMLPMGAVQSTTGDTALFAYNELFENKYIGHRVGIMSPK</sequence>
<reference evidence="2 3" key="1">
    <citation type="submission" date="2019-06" db="EMBL/GenBank/DDBJ databases">
        <title>Psychrobacillus vulpis sp. nov., a new species isolated from feces of a red fox that inhabits in The Tablas de Daimiel Natural Park, Albacete, Spain.</title>
        <authorList>
            <person name="Rodriguez M."/>
            <person name="Reina J.C."/>
            <person name="Bejar V."/>
            <person name="Llamas I."/>
        </authorList>
    </citation>
    <scope>NUCLEOTIDE SEQUENCE [LARGE SCALE GENOMIC DNA]</scope>
    <source>
        <strain evidence="2 3">Z8</strain>
    </source>
</reference>
<protein>
    <submittedName>
        <fullName evidence="2">NAD-dependent epimerase/dehydratase family protein</fullName>
    </submittedName>
</protein>
<keyword evidence="3" id="KW-1185">Reference proteome</keyword>
<dbReference type="InterPro" id="IPR036291">
    <property type="entry name" value="NAD(P)-bd_dom_sf"/>
</dbReference>
<dbReference type="Proteomes" id="UP000316626">
    <property type="component" value="Unassembled WGS sequence"/>
</dbReference>
<dbReference type="InterPro" id="IPR051606">
    <property type="entry name" value="Polyketide_Oxido-like"/>
</dbReference>
<dbReference type="Gene3D" id="3.40.50.720">
    <property type="entry name" value="NAD(P)-binding Rossmann-like Domain"/>
    <property type="match status" value="1"/>
</dbReference>